<keyword evidence="2" id="KW-1185">Reference proteome</keyword>
<dbReference type="Proteomes" id="UP000504608">
    <property type="component" value="Unplaced"/>
</dbReference>
<name>A0A6J1IYA4_CUCMA</name>
<organism evidence="2 3">
    <name type="scientific">Cucurbita maxima</name>
    <name type="common">Pumpkin</name>
    <name type="synonym">Winter squash</name>
    <dbReference type="NCBI Taxonomy" id="3661"/>
    <lineage>
        <taxon>Eukaryota</taxon>
        <taxon>Viridiplantae</taxon>
        <taxon>Streptophyta</taxon>
        <taxon>Embryophyta</taxon>
        <taxon>Tracheophyta</taxon>
        <taxon>Spermatophyta</taxon>
        <taxon>Magnoliopsida</taxon>
        <taxon>eudicotyledons</taxon>
        <taxon>Gunneridae</taxon>
        <taxon>Pentapetalae</taxon>
        <taxon>rosids</taxon>
        <taxon>fabids</taxon>
        <taxon>Cucurbitales</taxon>
        <taxon>Cucurbitaceae</taxon>
        <taxon>Cucurbiteae</taxon>
        <taxon>Cucurbita</taxon>
    </lineage>
</organism>
<feature type="region of interest" description="Disordered" evidence="1">
    <location>
        <begin position="111"/>
        <end position="132"/>
    </location>
</feature>
<accession>A0A6J1IYA4</accession>
<gene>
    <name evidence="3" type="primary">LOC111480295</name>
</gene>
<evidence type="ECO:0000313" key="3">
    <source>
        <dbReference type="RefSeq" id="XP_022981025.1"/>
    </source>
</evidence>
<dbReference type="PANTHER" id="PTHR33448">
    <property type="entry name" value="CHLOROPLAST PROTEIN HCF243-RELATED"/>
    <property type="match status" value="1"/>
</dbReference>
<dbReference type="RefSeq" id="XP_022981025.1">
    <property type="nucleotide sequence ID" value="XM_023125257.1"/>
</dbReference>
<protein>
    <submittedName>
        <fullName evidence="3">Uncharacterized protein LOC111480295</fullName>
    </submittedName>
</protein>
<proteinExistence type="predicted"/>
<dbReference type="OrthoDB" id="1919674at2759"/>
<evidence type="ECO:0000313" key="2">
    <source>
        <dbReference type="Proteomes" id="UP000504608"/>
    </source>
</evidence>
<dbReference type="AlphaFoldDB" id="A0A6J1IYA4"/>
<sequence length="338" mass="39615">MHWRKSRGEETQPHMPVLPPIFTLIPFVRQPRRGVSKFNAVLLILCKNCVLKTPNPKTQMPENGFIMKLGREANKGISSTDLLVCFPSRSRLALRPNPLCSPVRGCDSSKLRRSRRSYHHRRRKSAESPVEWAKAKTMGSEMSEPSSPKVTCAGQVKMRRKNREGWKSVMEEIERIHNRRKLRRRRVNWVESLGFKKDIMQLLTCLRSLRLDFRCFRAFPEADFTTEEEEEEEEEEESESSRTAFSKWFMVLQENRMMNGCTVDDDAPVAPPKNALLLMRCRSAPAKSWVEEKVKKKKKKSLKWLMEEENRERLAMEKGTEISRTSPYWLSRSRSWKV</sequence>
<dbReference type="PANTHER" id="PTHR33448:SF3">
    <property type="entry name" value="OS09G0370000 PROTEIN"/>
    <property type="match status" value="1"/>
</dbReference>
<dbReference type="KEGG" id="cmax:111480295"/>
<evidence type="ECO:0000256" key="1">
    <source>
        <dbReference type="SAM" id="MobiDB-lite"/>
    </source>
</evidence>
<feature type="compositionally biased region" description="Basic residues" evidence="1">
    <location>
        <begin position="111"/>
        <end position="124"/>
    </location>
</feature>
<dbReference type="GeneID" id="111480295"/>
<reference evidence="3" key="1">
    <citation type="submission" date="2025-08" db="UniProtKB">
        <authorList>
            <consortium name="RefSeq"/>
        </authorList>
    </citation>
    <scope>IDENTIFICATION</scope>
    <source>
        <tissue evidence="3">Young leaves</tissue>
    </source>
</reference>